<dbReference type="InterPro" id="IPR039532">
    <property type="entry name" value="TetR_C_Firmicutes"/>
</dbReference>
<accession>A0A412FWX6</accession>
<name>A0A412FWX6_9FIRM</name>
<dbReference type="RefSeq" id="WP_117895335.1">
    <property type="nucleotide sequence ID" value="NZ_CABJCV010000014.1"/>
</dbReference>
<dbReference type="Pfam" id="PF14278">
    <property type="entry name" value="TetR_C_8"/>
    <property type="match status" value="1"/>
</dbReference>
<evidence type="ECO:0000256" key="1">
    <source>
        <dbReference type="ARBA" id="ARBA00023125"/>
    </source>
</evidence>
<comment type="caution">
    <text evidence="4">The sequence shown here is derived from an EMBL/GenBank/DDBJ whole genome shotgun (WGS) entry which is preliminary data.</text>
</comment>
<dbReference type="PANTHER" id="PTHR43479">
    <property type="entry name" value="ACREF/ENVCD OPERON REPRESSOR-RELATED"/>
    <property type="match status" value="1"/>
</dbReference>
<dbReference type="PROSITE" id="PS50977">
    <property type="entry name" value="HTH_TETR_2"/>
    <property type="match status" value="1"/>
</dbReference>
<dbReference type="InterPro" id="IPR050624">
    <property type="entry name" value="HTH-type_Tx_Regulator"/>
</dbReference>
<proteinExistence type="predicted"/>
<reference evidence="4 5" key="1">
    <citation type="submission" date="2018-08" db="EMBL/GenBank/DDBJ databases">
        <title>A genome reference for cultivated species of the human gut microbiota.</title>
        <authorList>
            <person name="Zou Y."/>
            <person name="Xue W."/>
            <person name="Luo G."/>
        </authorList>
    </citation>
    <scope>NUCLEOTIDE SEQUENCE [LARGE SCALE GENOMIC DNA]</scope>
    <source>
        <strain evidence="4 5">AF24-29</strain>
    </source>
</reference>
<dbReference type="SUPFAM" id="SSF46689">
    <property type="entry name" value="Homeodomain-like"/>
    <property type="match status" value="1"/>
</dbReference>
<dbReference type="InterPro" id="IPR009057">
    <property type="entry name" value="Homeodomain-like_sf"/>
</dbReference>
<dbReference type="PANTHER" id="PTHR43479:SF7">
    <property type="entry name" value="TETR-FAMILY TRANSCRIPTIONAL REGULATOR"/>
    <property type="match status" value="1"/>
</dbReference>
<gene>
    <name evidence="4" type="ORF">DWY25_11360</name>
</gene>
<dbReference type="GO" id="GO:0003677">
    <property type="term" value="F:DNA binding"/>
    <property type="evidence" value="ECO:0007669"/>
    <property type="project" value="UniProtKB-UniRule"/>
</dbReference>
<feature type="domain" description="HTH tetR-type" evidence="3">
    <location>
        <begin position="4"/>
        <end position="64"/>
    </location>
</feature>
<dbReference type="GeneID" id="83015990"/>
<protein>
    <submittedName>
        <fullName evidence="4">TetR family transcriptional regulator</fullName>
    </submittedName>
</protein>
<dbReference type="Proteomes" id="UP000284178">
    <property type="component" value="Unassembled WGS sequence"/>
</dbReference>
<evidence type="ECO:0000259" key="3">
    <source>
        <dbReference type="PROSITE" id="PS50977"/>
    </source>
</evidence>
<sequence length="199" mass="22932">MRNSLTRNLLANALKSMCMQRKLESITVQELADQCNINRGTFYYHFCDKEELICWIFHQDITLPVRKIIDGPTSNWDAISPLYLGEMERAKAFYLQALKIRGQNDLISYMLKETQENLRMCAELTIKDYKEQGLLKEVDTQRINFVINYHSKGSMAVIADWVEEGMTIPAKELAVYFDLMFSACIGKALEVALNLNFPA</sequence>
<feature type="DNA-binding region" description="H-T-H motif" evidence="2">
    <location>
        <begin position="27"/>
        <end position="46"/>
    </location>
</feature>
<dbReference type="Pfam" id="PF00440">
    <property type="entry name" value="TetR_N"/>
    <property type="match status" value="1"/>
</dbReference>
<keyword evidence="1 2" id="KW-0238">DNA-binding</keyword>
<evidence type="ECO:0000313" key="4">
    <source>
        <dbReference type="EMBL" id="RGR72656.1"/>
    </source>
</evidence>
<keyword evidence="5" id="KW-1185">Reference proteome</keyword>
<evidence type="ECO:0000313" key="5">
    <source>
        <dbReference type="Proteomes" id="UP000284178"/>
    </source>
</evidence>
<dbReference type="AlphaFoldDB" id="A0A412FWX6"/>
<dbReference type="Gene3D" id="1.10.357.10">
    <property type="entry name" value="Tetracycline Repressor, domain 2"/>
    <property type="match status" value="1"/>
</dbReference>
<evidence type="ECO:0000256" key="2">
    <source>
        <dbReference type="PROSITE-ProRule" id="PRU00335"/>
    </source>
</evidence>
<dbReference type="InterPro" id="IPR001647">
    <property type="entry name" value="HTH_TetR"/>
</dbReference>
<organism evidence="4 5">
    <name type="scientific">Holdemania filiformis</name>
    <dbReference type="NCBI Taxonomy" id="61171"/>
    <lineage>
        <taxon>Bacteria</taxon>
        <taxon>Bacillati</taxon>
        <taxon>Bacillota</taxon>
        <taxon>Erysipelotrichia</taxon>
        <taxon>Erysipelotrichales</taxon>
        <taxon>Erysipelotrichaceae</taxon>
        <taxon>Holdemania</taxon>
    </lineage>
</organism>
<dbReference type="EMBL" id="QRUP01000014">
    <property type="protein sequence ID" value="RGR72656.1"/>
    <property type="molecule type" value="Genomic_DNA"/>
</dbReference>